<proteinExistence type="predicted"/>
<protein>
    <submittedName>
        <fullName evidence="1">Uncharacterized protein</fullName>
    </submittedName>
</protein>
<sequence length="75" mass="8937">MACPYLLEKENMESSPKQYKKRLSTHPQFGHFPEQGKNCVKKAVRISVVWHLSLLFFRWGRRGKKTRYVTQERGL</sequence>
<name>A0A8A1LEH2_AJEC8</name>
<dbReference type="VEuPathDB" id="FungiDB:I7I53_11070"/>
<accession>A0A8A1LEH2</accession>
<gene>
    <name evidence="1" type="ORF">I7I53_11070</name>
</gene>
<dbReference type="AlphaFoldDB" id="A0A8A1LEH2"/>
<dbReference type="EMBL" id="CP069102">
    <property type="protein sequence ID" value="QSS50392.1"/>
    <property type="molecule type" value="Genomic_DNA"/>
</dbReference>
<reference evidence="1" key="1">
    <citation type="submission" date="2021-01" db="EMBL/GenBank/DDBJ databases">
        <title>Chromosome-level genome assembly of a human fungal pathogen reveals clustering of transcriptionally co-regulated genes.</title>
        <authorList>
            <person name="Voorhies M."/>
            <person name="Cohen S."/>
            <person name="Shea T.P."/>
            <person name="Petrus S."/>
            <person name="Munoz J.F."/>
            <person name="Poplawski S."/>
            <person name="Goldman W.E."/>
            <person name="Michael T."/>
            <person name="Cuomo C.A."/>
            <person name="Sil A."/>
            <person name="Beyhan S."/>
        </authorList>
    </citation>
    <scope>NUCLEOTIDE SEQUENCE</scope>
    <source>
        <strain evidence="1">H88</strain>
    </source>
</reference>
<evidence type="ECO:0000313" key="2">
    <source>
        <dbReference type="Proteomes" id="UP000663419"/>
    </source>
</evidence>
<evidence type="ECO:0000313" key="1">
    <source>
        <dbReference type="EMBL" id="QSS50392.1"/>
    </source>
</evidence>
<organism evidence="1 2">
    <name type="scientific">Ajellomyces capsulatus (strain H88)</name>
    <name type="common">Darling's disease fungus</name>
    <name type="synonym">Histoplasma capsulatum</name>
    <dbReference type="NCBI Taxonomy" id="544711"/>
    <lineage>
        <taxon>Eukaryota</taxon>
        <taxon>Fungi</taxon>
        <taxon>Dikarya</taxon>
        <taxon>Ascomycota</taxon>
        <taxon>Pezizomycotina</taxon>
        <taxon>Eurotiomycetes</taxon>
        <taxon>Eurotiomycetidae</taxon>
        <taxon>Onygenales</taxon>
        <taxon>Ajellomycetaceae</taxon>
        <taxon>Histoplasma</taxon>
    </lineage>
</organism>
<dbReference type="Proteomes" id="UP000663419">
    <property type="component" value="Chromosome 1"/>
</dbReference>